<dbReference type="PANTHER" id="PTHR43135">
    <property type="entry name" value="ALPHA-D-RIBOSE 1-METHYLPHOSPHONATE 5-TRIPHOSPHATE DIPHOSPHATASE"/>
    <property type="match status" value="1"/>
</dbReference>
<protein>
    <recommendedName>
        <fullName evidence="2">Amidohydrolase-related domain-containing protein</fullName>
    </recommendedName>
</protein>
<evidence type="ECO:0000313" key="3">
    <source>
        <dbReference type="EMBL" id="KAK3215760.1"/>
    </source>
</evidence>
<dbReference type="SUPFAM" id="SSF51338">
    <property type="entry name" value="Composite domain of metallo-dependent hydrolases"/>
    <property type="match status" value="1"/>
</dbReference>
<dbReference type="Proteomes" id="UP001280581">
    <property type="component" value="Unassembled WGS sequence"/>
</dbReference>
<dbReference type="Gene3D" id="2.30.40.10">
    <property type="entry name" value="Urease, subunit C, domain 1"/>
    <property type="match status" value="1"/>
</dbReference>
<dbReference type="Gene3D" id="3.30.110.90">
    <property type="entry name" value="Amidohydrolase"/>
    <property type="match status" value="1"/>
</dbReference>
<evidence type="ECO:0000313" key="4">
    <source>
        <dbReference type="Proteomes" id="UP001280581"/>
    </source>
</evidence>
<organism evidence="3 4">
    <name type="scientific">Pseudopithomyces chartarum</name>
    <dbReference type="NCBI Taxonomy" id="1892770"/>
    <lineage>
        <taxon>Eukaryota</taxon>
        <taxon>Fungi</taxon>
        <taxon>Dikarya</taxon>
        <taxon>Ascomycota</taxon>
        <taxon>Pezizomycotina</taxon>
        <taxon>Dothideomycetes</taxon>
        <taxon>Pleosporomycetidae</taxon>
        <taxon>Pleosporales</taxon>
        <taxon>Massarineae</taxon>
        <taxon>Didymosphaeriaceae</taxon>
        <taxon>Pseudopithomyces</taxon>
    </lineage>
</organism>
<feature type="domain" description="Amidohydrolase-related" evidence="2">
    <location>
        <begin position="204"/>
        <end position="400"/>
    </location>
</feature>
<reference evidence="3 4" key="1">
    <citation type="submission" date="2021-02" db="EMBL/GenBank/DDBJ databases">
        <title>Genome assembly of Pseudopithomyces chartarum.</title>
        <authorList>
            <person name="Jauregui R."/>
            <person name="Singh J."/>
            <person name="Voisey C."/>
        </authorList>
    </citation>
    <scope>NUCLEOTIDE SEQUENCE [LARGE SCALE GENOMIC DNA]</scope>
    <source>
        <strain evidence="3 4">AGR01</strain>
    </source>
</reference>
<dbReference type="InterPro" id="IPR011059">
    <property type="entry name" value="Metal-dep_hydrolase_composite"/>
</dbReference>
<dbReference type="Gene3D" id="1.20.58.520">
    <property type="entry name" value="Amidohydrolase"/>
    <property type="match status" value="1"/>
</dbReference>
<keyword evidence="4" id="KW-1185">Reference proteome</keyword>
<dbReference type="AlphaFoldDB" id="A0AAN6M5T2"/>
<accession>A0AAN6M5T2</accession>
<dbReference type="SUPFAM" id="SSF51556">
    <property type="entry name" value="Metallo-dependent hydrolases"/>
    <property type="match status" value="1"/>
</dbReference>
<dbReference type="Gene3D" id="3.40.50.10910">
    <property type="entry name" value="Amidohydrolase"/>
    <property type="match status" value="1"/>
</dbReference>
<dbReference type="InterPro" id="IPR051781">
    <property type="entry name" value="Metallo-dep_Hydrolase"/>
</dbReference>
<dbReference type="PANTHER" id="PTHR43135:SF3">
    <property type="entry name" value="ALPHA-D-RIBOSE 1-METHYLPHOSPHONATE 5-TRIPHOSPHATE DIPHOSPHATASE"/>
    <property type="match status" value="1"/>
</dbReference>
<proteinExistence type="predicted"/>
<sequence length="405" mass="43051">MFSNSLCAFITVFALFVRSILCCGPDHSSATPLDQSSLITANNLARPNRTIIPKKIALDNVRVFDGTCILPPSTVIIDGPLIGSDPTGAEHIDGQGGVLLPGFIDAHCHPSSIAHMQDLAKWGVTTGFVMACYAPELCNSLDNHPGLPSILRSSAPASAPGSVHGNITAMINPSLLVNETGEVPAWMKYQLANLAPDYFKFVAETPGLGQETLNLLVTEAKGHAKQSVIHAADQTSYTQAILSAAEHIHHAPLDSALSQASIETMLQNKQVSTPTLTMMRAISQNSKRNFTAALETTALLHKAGVPILAGTDANLQPGVPAQVPFGISLHDELENLVEAGMSNLEAILAATLKPARAFGLRDRGTVQLGMRADLVLMGGDPFEDIRNTRDIRKVWTGGVEVPLQN</sequence>
<dbReference type="Pfam" id="PF01979">
    <property type="entry name" value="Amidohydro_1"/>
    <property type="match status" value="1"/>
</dbReference>
<dbReference type="InterPro" id="IPR032466">
    <property type="entry name" value="Metal_Hydrolase"/>
</dbReference>
<dbReference type="GO" id="GO:0016810">
    <property type="term" value="F:hydrolase activity, acting on carbon-nitrogen (but not peptide) bonds"/>
    <property type="evidence" value="ECO:0007669"/>
    <property type="project" value="InterPro"/>
</dbReference>
<dbReference type="EMBL" id="WVTA01000002">
    <property type="protein sequence ID" value="KAK3215760.1"/>
    <property type="molecule type" value="Genomic_DNA"/>
</dbReference>
<dbReference type="InterPro" id="IPR006680">
    <property type="entry name" value="Amidohydro-rel"/>
</dbReference>
<gene>
    <name evidence="3" type="ORF">GRF29_8g1004648</name>
</gene>
<keyword evidence="1" id="KW-0732">Signal</keyword>
<evidence type="ECO:0000259" key="2">
    <source>
        <dbReference type="Pfam" id="PF01979"/>
    </source>
</evidence>
<feature type="chain" id="PRO_5043037552" description="Amidohydrolase-related domain-containing protein" evidence="1">
    <location>
        <begin position="23"/>
        <end position="405"/>
    </location>
</feature>
<feature type="signal peptide" evidence="1">
    <location>
        <begin position="1"/>
        <end position="22"/>
    </location>
</feature>
<name>A0AAN6M5T2_9PLEO</name>
<comment type="caution">
    <text evidence="3">The sequence shown here is derived from an EMBL/GenBank/DDBJ whole genome shotgun (WGS) entry which is preliminary data.</text>
</comment>
<evidence type="ECO:0000256" key="1">
    <source>
        <dbReference type="SAM" id="SignalP"/>
    </source>
</evidence>